<dbReference type="InterPro" id="IPR007627">
    <property type="entry name" value="RNA_pol_sigma70_r2"/>
</dbReference>
<evidence type="ECO:0000259" key="5">
    <source>
        <dbReference type="Pfam" id="PF04542"/>
    </source>
</evidence>
<dbReference type="InterPro" id="IPR014284">
    <property type="entry name" value="RNA_pol_sigma-70_dom"/>
</dbReference>
<dbReference type="AlphaFoldDB" id="A0A4Q6XJA8"/>
<evidence type="ECO:0000313" key="7">
    <source>
        <dbReference type="EMBL" id="RZF60150.1"/>
    </source>
</evidence>
<dbReference type="GO" id="GO:0016987">
    <property type="term" value="F:sigma factor activity"/>
    <property type="evidence" value="ECO:0007669"/>
    <property type="project" value="UniProtKB-KW"/>
</dbReference>
<feature type="domain" description="RNA polymerase sigma-70 region 2" evidence="5">
    <location>
        <begin position="37"/>
        <end position="99"/>
    </location>
</feature>
<sequence>MYYPYFWKNEIERMQDTGLLALFQKIKAGDTAAFNALYHQTWRELFDLAFAKTKDEDEAKDIVQDIYIKLWEKRGRLDIWENVAGYLRRATKREVIRRLQVALQTTQRQILYKEAIESIAIAVDDLLLAKELHTQWESEIAKLPQKQREIYSRYYLFAYSITEIASELGIAEQTVKNQLVSANKKIRVVMDASLFIWLLAAPTL</sequence>
<organism evidence="7 8">
    <name type="scientific">Sphingobacterium corticibacterium</name>
    <dbReference type="NCBI Taxonomy" id="2484746"/>
    <lineage>
        <taxon>Bacteria</taxon>
        <taxon>Pseudomonadati</taxon>
        <taxon>Bacteroidota</taxon>
        <taxon>Sphingobacteriia</taxon>
        <taxon>Sphingobacteriales</taxon>
        <taxon>Sphingobacteriaceae</taxon>
        <taxon>Sphingobacterium</taxon>
    </lineage>
</organism>
<dbReference type="InterPro" id="IPR013249">
    <property type="entry name" value="RNA_pol_sigma70_r4_t2"/>
</dbReference>
<keyword evidence="4" id="KW-0804">Transcription</keyword>
<evidence type="ECO:0000256" key="4">
    <source>
        <dbReference type="ARBA" id="ARBA00023163"/>
    </source>
</evidence>
<dbReference type="OrthoDB" id="679904at2"/>
<dbReference type="Pfam" id="PF04542">
    <property type="entry name" value="Sigma70_r2"/>
    <property type="match status" value="1"/>
</dbReference>
<evidence type="ECO:0000256" key="2">
    <source>
        <dbReference type="ARBA" id="ARBA00023015"/>
    </source>
</evidence>
<name>A0A4Q6XJA8_9SPHI</name>
<evidence type="ECO:0000256" key="3">
    <source>
        <dbReference type="ARBA" id="ARBA00023082"/>
    </source>
</evidence>
<dbReference type="InterPro" id="IPR039425">
    <property type="entry name" value="RNA_pol_sigma-70-like"/>
</dbReference>
<gene>
    <name evidence="7" type="ORF">EWE74_13615</name>
</gene>
<dbReference type="NCBIfam" id="TIGR02937">
    <property type="entry name" value="sigma70-ECF"/>
    <property type="match status" value="1"/>
</dbReference>
<keyword evidence="3" id="KW-0731">Sigma factor</keyword>
<dbReference type="Proteomes" id="UP000292855">
    <property type="component" value="Unassembled WGS sequence"/>
</dbReference>
<feature type="domain" description="RNA polymerase sigma factor 70 region 4 type 2" evidence="6">
    <location>
        <begin position="137"/>
        <end position="182"/>
    </location>
</feature>
<dbReference type="Pfam" id="PF08281">
    <property type="entry name" value="Sigma70_r4_2"/>
    <property type="match status" value="1"/>
</dbReference>
<comment type="similarity">
    <text evidence="1">Belongs to the sigma-70 factor family. ECF subfamily.</text>
</comment>
<dbReference type="Gene3D" id="1.10.10.10">
    <property type="entry name" value="Winged helix-like DNA-binding domain superfamily/Winged helix DNA-binding domain"/>
    <property type="match status" value="1"/>
</dbReference>
<evidence type="ECO:0000256" key="1">
    <source>
        <dbReference type="ARBA" id="ARBA00010641"/>
    </source>
</evidence>
<dbReference type="PANTHER" id="PTHR43133:SF46">
    <property type="entry name" value="RNA POLYMERASE SIGMA-70 FACTOR ECF SUBFAMILY"/>
    <property type="match status" value="1"/>
</dbReference>
<accession>A0A4Q6XJA8</accession>
<dbReference type="GO" id="GO:0006352">
    <property type="term" value="P:DNA-templated transcription initiation"/>
    <property type="evidence" value="ECO:0007669"/>
    <property type="project" value="InterPro"/>
</dbReference>
<keyword evidence="2" id="KW-0805">Transcription regulation</keyword>
<proteinExistence type="inferred from homology"/>
<dbReference type="InterPro" id="IPR036388">
    <property type="entry name" value="WH-like_DNA-bd_sf"/>
</dbReference>
<evidence type="ECO:0000259" key="6">
    <source>
        <dbReference type="Pfam" id="PF08281"/>
    </source>
</evidence>
<protein>
    <submittedName>
        <fullName evidence="7">Sigma-70 family RNA polymerase sigma factor</fullName>
    </submittedName>
</protein>
<dbReference type="EMBL" id="SGIT01000002">
    <property type="protein sequence ID" value="RZF60150.1"/>
    <property type="molecule type" value="Genomic_DNA"/>
</dbReference>
<dbReference type="SUPFAM" id="SSF88946">
    <property type="entry name" value="Sigma2 domain of RNA polymerase sigma factors"/>
    <property type="match status" value="1"/>
</dbReference>
<reference evidence="7 8" key="1">
    <citation type="submission" date="2019-02" db="EMBL/GenBank/DDBJ databases">
        <authorList>
            <person name="Li Y."/>
        </authorList>
    </citation>
    <scope>NUCLEOTIDE SEQUENCE [LARGE SCALE GENOMIC DNA]</scope>
    <source>
        <strain evidence="7 8">30C10-4-7</strain>
    </source>
</reference>
<dbReference type="Gene3D" id="1.10.1740.10">
    <property type="match status" value="1"/>
</dbReference>
<dbReference type="SUPFAM" id="SSF88659">
    <property type="entry name" value="Sigma3 and sigma4 domains of RNA polymerase sigma factors"/>
    <property type="match status" value="1"/>
</dbReference>
<dbReference type="InterPro" id="IPR013324">
    <property type="entry name" value="RNA_pol_sigma_r3/r4-like"/>
</dbReference>
<dbReference type="PANTHER" id="PTHR43133">
    <property type="entry name" value="RNA POLYMERASE ECF-TYPE SIGMA FACTO"/>
    <property type="match status" value="1"/>
</dbReference>
<dbReference type="GO" id="GO:0003677">
    <property type="term" value="F:DNA binding"/>
    <property type="evidence" value="ECO:0007669"/>
    <property type="project" value="InterPro"/>
</dbReference>
<dbReference type="InterPro" id="IPR013325">
    <property type="entry name" value="RNA_pol_sigma_r2"/>
</dbReference>
<comment type="caution">
    <text evidence="7">The sequence shown here is derived from an EMBL/GenBank/DDBJ whole genome shotgun (WGS) entry which is preliminary data.</text>
</comment>
<keyword evidence="8" id="KW-1185">Reference proteome</keyword>
<evidence type="ECO:0000313" key="8">
    <source>
        <dbReference type="Proteomes" id="UP000292855"/>
    </source>
</evidence>